<dbReference type="InterPro" id="IPR006746">
    <property type="entry name" value="26S_Psome_Rpn12"/>
</dbReference>
<dbReference type="GO" id="GO:0005634">
    <property type="term" value="C:nucleus"/>
    <property type="evidence" value="ECO:0007669"/>
    <property type="project" value="TreeGrafter"/>
</dbReference>
<sequence>MSTSELTSTLRHLQSTPPPSPDQISSLLSKAKRQLLQLNALLPTASTSPQVLHLARATLETGALLSIRLQNPDAFTRYFQQLLPFYELPPSSYSPEGEGQRSKVTGLYLLLLLTKGDYAEFHTVLEGLETEFGGGKGKGLEEDKFIGYPVKLERWLMEGSYDRVWKAVGREGVPSEEFGVFSEVLIGTIRAEIASCSEKAYPSLPIPNAKNLLFLESEGGVVQFAQSRGWIVKDGRIWFPFQHGEEAPSGKETLVTSGQVIENTIGYARELETIV</sequence>
<proteinExistence type="inferred from homology"/>
<name>A0AA43TRN5_9LECA</name>
<evidence type="ECO:0000256" key="2">
    <source>
        <dbReference type="ARBA" id="ARBA00022942"/>
    </source>
</evidence>
<dbReference type="GO" id="GO:0008541">
    <property type="term" value="C:proteasome regulatory particle, lid subcomplex"/>
    <property type="evidence" value="ECO:0007669"/>
    <property type="project" value="TreeGrafter"/>
</dbReference>
<accession>A0AA43TRN5</accession>
<evidence type="ECO:0000256" key="1">
    <source>
        <dbReference type="ARBA" id="ARBA00009627"/>
    </source>
</evidence>
<dbReference type="FunFam" id="1.25.40.990:FF:000001">
    <property type="entry name" value="26S proteasome non-ATPase regulatory subunit"/>
    <property type="match status" value="1"/>
</dbReference>
<evidence type="ECO:0000313" key="5">
    <source>
        <dbReference type="EMBL" id="MDI1485159.1"/>
    </source>
</evidence>
<dbReference type="Proteomes" id="UP001161017">
    <property type="component" value="Unassembled WGS sequence"/>
</dbReference>
<reference evidence="5" key="1">
    <citation type="journal article" date="2023" name="Genome Biol. Evol.">
        <title>First Whole Genome Sequence and Flow Cytometry Genome Size Data for the Lichen-Forming Fungus Ramalina farinacea (Ascomycota).</title>
        <authorList>
            <person name="Llewellyn T."/>
            <person name="Mian S."/>
            <person name="Hill R."/>
            <person name="Leitch I.J."/>
            <person name="Gaya E."/>
        </authorList>
    </citation>
    <scope>NUCLEOTIDE SEQUENCE</scope>
    <source>
        <strain evidence="5">LIQ254RAFAR</strain>
    </source>
</reference>
<comment type="caution">
    <text evidence="5">The sequence shown here is derived from an EMBL/GenBank/DDBJ whole genome shotgun (WGS) entry which is preliminary data.</text>
</comment>
<dbReference type="GO" id="GO:0043161">
    <property type="term" value="P:proteasome-mediated ubiquitin-dependent protein catabolic process"/>
    <property type="evidence" value="ECO:0007669"/>
    <property type="project" value="TreeGrafter"/>
</dbReference>
<dbReference type="Gene3D" id="1.25.40.990">
    <property type="match status" value="1"/>
</dbReference>
<evidence type="ECO:0000259" key="4">
    <source>
        <dbReference type="Pfam" id="PF10075"/>
    </source>
</evidence>
<keyword evidence="6" id="KW-1185">Reference proteome</keyword>
<dbReference type="Pfam" id="PF10075">
    <property type="entry name" value="CSN8_PSD8_EIF3K"/>
    <property type="match status" value="1"/>
</dbReference>
<dbReference type="PANTHER" id="PTHR12387:SF0">
    <property type="entry name" value="26S PROTEASOME NON-ATPASE REGULATORY SUBUNIT 8"/>
    <property type="match status" value="1"/>
</dbReference>
<feature type="compositionally biased region" description="Polar residues" evidence="3">
    <location>
        <begin position="1"/>
        <end position="15"/>
    </location>
</feature>
<organism evidence="5 6">
    <name type="scientific">Ramalina farinacea</name>
    <dbReference type="NCBI Taxonomy" id="258253"/>
    <lineage>
        <taxon>Eukaryota</taxon>
        <taxon>Fungi</taxon>
        <taxon>Dikarya</taxon>
        <taxon>Ascomycota</taxon>
        <taxon>Pezizomycotina</taxon>
        <taxon>Lecanoromycetes</taxon>
        <taxon>OSLEUM clade</taxon>
        <taxon>Lecanoromycetidae</taxon>
        <taxon>Lecanorales</taxon>
        <taxon>Lecanorineae</taxon>
        <taxon>Ramalinaceae</taxon>
        <taxon>Ramalina</taxon>
    </lineage>
</organism>
<evidence type="ECO:0000313" key="6">
    <source>
        <dbReference type="Proteomes" id="UP001161017"/>
    </source>
</evidence>
<feature type="domain" description="CSN8/PSMD8/EIF3K" evidence="4">
    <location>
        <begin position="102"/>
        <end position="246"/>
    </location>
</feature>
<evidence type="ECO:0000256" key="3">
    <source>
        <dbReference type="SAM" id="MobiDB-lite"/>
    </source>
</evidence>
<dbReference type="PANTHER" id="PTHR12387">
    <property type="entry name" value="26S PROTEASOME NON-ATPASE REGULATORY SUBUNIT 8"/>
    <property type="match status" value="1"/>
</dbReference>
<protein>
    <submittedName>
        <fullName evidence="5">Regulatory particle non-ATPase</fullName>
    </submittedName>
</protein>
<dbReference type="GO" id="GO:0005829">
    <property type="term" value="C:cytosol"/>
    <property type="evidence" value="ECO:0007669"/>
    <property type="project" value="TreeGrafter"/>
</dbReference>
<dbReference type="InterPro" id="IPR033464">
    <property type="entry name" value="CSN8_PSD8_EIF3K"/>
</dbReference>
<comment type="similarity">
    <text evidence="1">Belongs to the proteasome subunit S14 family.</text>
</comment>
<keyword evidence="2" id="KW-0647">Proteasome</keyword>
<feature type="region of interest" description="Disordered" evidence="3">
    <location>
        <begin position="1"/>
        <end position="23"/>
    </location>
</feature>
<dbReference type="EMBL" id="JAPUFD010000001">
    <property type="protein sequence ID" value="MDI1485159.1"/>
    <property type="molecule type" value="Genomic_DNA"/>
</dbReference>
<dbReference type="AlphaFoldDB" id="A0AA43TRN5"/>
<gene>
    <name evidence="5" type="primary">RPN12_2</name>
    <name evidence="5" type="ORF">OHK93_000294</name>
</gene>